<dbReference type="InterPro" id="IPR016181">
    <property type="entry name" value="Acyl_CoA_acyltransferase"/>
</dbReference>
<dbReference type="Pfam" id="PF03588">
    <property type="entry name" value="Leu_Phe_trans"/>
    <property type="match status" value="1"/>
</dbReference>
<dbReference type="FunFam" id="3.30.70.3550:FF:000001">
    <property type="entry name" value="Leucyl/phenylalanyl-tRNA--protein transferase"/>
    <property type="match status" value="1"/>
</dbReference>
<protein>
    <recommendedName>
        <fullName evidence="11 15">Leucyl/phenylalanyl-tRNA--protein transferase</fullName>
        <ecNumber evidence="10 15">2.3.2.6</ecNumber>
    </recommendedName>
    <alternativeName>
        <fullName evidence="12 15">L/F-transferase</fullName>
    </alternativeName>
    <alternativeName>
        <fullName evidence="13 15">Leucyltransferase</fullName>
    </alternativeName>
    <alternativeName>
        <fullName evidence="14 15">Phenyalanyltransferase</fullName>
    </alternativeName>
</protein>
<evidence type="ECO:0000256" key="15">
    <source>
        <dbReference type="HAMAP-Rule" id="MF_00688"/>
    </source>
</evidence>
<comment type="function">
    <text evidence="8 15">Functions in the N-end rule pathway of protein degradation where it conjugates Leu, Phe and, less efficiently, Met from aminoacyl-tRNAs to the N-termini of proteins containing an N-terminal arginine or lysine.</text>
</comment>
<dbReference type="AlphaFoldDB" id="A0A927C4F9"/>
<evidence type="ECO:0000256" key="2">
    <source>
        <dbReference type="ARBA" id="ARBA00022490"/>
    </source>
</evidence>
<dbReference type="Proteomes" id="UP000610558">
    <property type="component" value="Unassembled WGS sequence"/>
</dbReference>
<evidence type="ECO:0000256" key="5">
    <source>
        <dbReference type="ARBA" id="ARBA00050607"/>
    </source>
</evidence>
<comment type="similarity">
    <text evidence="9 15">Belongs to the L/F-transferase family.</text>
</comment>
<dbReference type="Gene3D" id="3.30.70.3550">
    <property type="entry name" value="Leucyl/phenylalanyl-tRNA-protein transferase, N-terminal domain"/>
    <property type="match status" value="1"/>
</dbReference>
<dbReference type="GO" id="GO:0005737">
    <property type="term" value="C:cytoplasm"/>
    <property type="evidence" value="ECO:0007669"/>
    <property type="project" value="UniProtKB-SubCell"/>
</dbReference>
<evidence type="ECO:0000256" key="12">
    <source>
        <dbReference type="ARBA" id="ARBA00077136"/>
    </source>
</evidence>
<organism evidence="16 17">
    <name type="scientific">Spongiibacter pelagi</name>
    <dbReference type="NCBI Taxonomy" id="2760804"/>
    <lineage>
        <taxon>Bacteria</taxon>
        <taxon>Pseudomonadati</taxon>
        <taxon>Pseudomonadota</taxon>
        <taxon>Gammaproteobacteria</taxon>
        <taxon>Cellvibrionales</taxon>
        <taxon>Spongiibacteraceae</taxon>
        <taxon>Spongiibacter</taxon>
    </lineage>
</organism>
<comment type="catalytic activity">
    <reaction evidence="7 15">
        <text>N-terminal L-lysyl-[protein] + L-leucyl-tRNA(Leu) = N-terminal L-leucyl-L-lysyl-[protein] + tRNA(Leu) + H(+)</text>
        <dbReference type="Rhea" id="RHEA:12340"/>
        <dbReference type="Rhea" id="RHEA-COMP:9613"/>
        <dbReference type="Rhea" id="RHEA-COMP:9622"/>
        <dbReference type="Rhea" id="RHEA-COMP:12670"/>
        <dbReference type="Rhea" id="RHEA-COMP:12671"/>
        <dbReference type="ChEBI" id="CHEBI:15378"/>
        <dbReference type="ChEBI" id="CHEBI:65249"/>
        <dbReference type="ChEBI" id="CHEBI:78442"/>
        <dbReference type="ChEBI" id="CHEBI:78494"/>
        <dbReference type="ChEBI" id="CHEBI:133043"/>
        <dbReference type="EC" id="2.3.2.6"/>
    </reaction>
</comment>
<dbReference type="RefSeq" id="WP_190764844.1">
    <property type="nucleotide sequence ID" value="NZ_JACXLD010000004.1"/>
</dbReference>
<evidence type="ECO:0000256" key="8">
    <source>
        <dbReference type="ARBA" id="ARBA00054043"/>
    </source>
</evidence>
<dbReference type="InterPro" id="IPR042221">
    <property type="entry name" value="Leu/Phe-tRNA_Trfase_N"/>
</dbReference>
<comment type="catalytic activity">
    <reaction evidence="6 15">
        <text>N-terminal L-arginyl-[protein] + L-leucyl-tRNA(Leu) = N-terminal L-leucyl-L-arginyl-[protein] + tRNA(Leu) + H(+)</text>
        <dbReference type="Rhea" id="RHEA:50416"/>
        <dbReference type="Rhea" id="RHEA-COMP:9613"/>
        <dbReference type="Rhea" id="RHEA-COMP:9622"/>
        <dbReference type="Rhea" id="RHEA-COMP:12672"/>
        <dbReference type="Rhea" id="RHEA-COMP:12673"/>
        <dbReference type="ChEBI" id="CHEBI:15378"/>
        <dbReference type="ChEBI" id="CHEBI:64719"/>
        <dbReference type="ChEBI" id="CHEBI:78442"/>
        <dbReference type="ChEBI" id="CHEBI:78494"/>
        <dbReference type="ChEBI" id="CHEBI:133044"/>
        <dbReference type="EC" id="2.3.2.6"/>
    </reaction>
</comment>
<dbReference type="EMBL" id="JACXLD010000004">
    <property type="protein sequence ID" value="MBD2859255.1"/>
    <property type="molecule type" value="Genomic_DNA"/>
</dbReference>
<dbReference type="EC" id="2.3.2.6" evidence="10 15"/>
<sequence>MSDQPIDIPWLSADGGAFPDIDTALPEPNGLLAVGGDLSPSRLLDAYQHGIFPWYEQGQPILWWSPEPRAVLFPERIHISRSLRKQLRQDAFTIRFDSAFDAVIESCSELTQKREGTWITTAMKRAYKQMHQLGWAHSIEVWQEERLVGGLYGLAIGNIFFGESMFSRAPSASKIALVHLCEHLQAEGFVMIDCQVGNDYLYSMGAEDIGRPMFRRYLNDHARPELRKAQSWESMFWEVVPNKSSSD</sequence>
<evidence type="ECO:0000313" key="16">
    <source>
        <dbReference type="EMBL" id="MBD2859255.1"/>
    </source>
</evidence>
<dbReference type="NCBIfam" id="TIGR00667">
    <property type="entry name" value="aat"/>
    <property type="match status" value="1"/>
</dbReference>
<dbReference type="HAMAP" id="MF_00688">
    <property type="entry name" value="Leu_Phe_trans"/>
    <property type="match status" value="1"/>
</dbReference>
<dbReference type="GO" id="GO:0030163">
    <property type="term" value="P:protein catabolic process"/>
    <property type="evidence" value="ECO:0007669"/>
    <property type="project" value="UniProtKB-UniRule"/>
</dbReference>
<name>A0A927C4F9_9GAMM</name>
<keyword evidence="17" id="KW-1185">Reference proteome</keyword>
<dbReference type="InterPro" id="IPR042203">
    <property type="entry name" value="Leu/Phe-tRNA_Trfase_C"/>
</dbReference>
<evidence type="ECO:0000313" key="17">
    <source>
        <dbReference type="Proteomes" id="UP000610558"/>
    </source>
</evidence>
<evidence type="ECO:0000256" key="9">
    <source>
        <dbReference type="ARBA" id="ARBA00061535"/>
    </source>
</evidence>
<dbReference type="InterPro" id="IPR004616">
    <property type="entry name" value="Leu/Phe-tRNA_Trfase"/>
</dbReference>
<dbReference type="PANTHER" id="PTHR30098">
    <property type="entry name" value="LEUCYL/PHENYLALANYL-TRNA--PROTEIN TRANSFERASE"/>
    <property type="match status" value="1"/>
</dbReference>
<gene>
    <name evidence="15" type="primary">aat</name>
    <name evidence="16" type="ORF">IB286_09570</name>
</gene>
<comment type="catalytic activity">
    <reaction evidence="5 15">
        <text>L-phenylalanyl-tRNA(Phe) + an N-terminal L-alpha-aminoacyl-[protein] = an N-terminal L-phenylalanyl-L-alpha-aminoacyl-[protein] + tRNA(Phe)</text>
        <dbReference type="Rhea" id="RHEA:43632"/>
        <dbReference type="Rhea" id="RHEA-COMP:9668"/>
        <dbReference type="Rhea" id="RHEA-COMP:9699"/>
        <dbReference type="Rhea" id="RHEA-COMP:10636"/>
        <dbReference type="Rhea" id="RHEA-COMP:10637"/>
        <dbReference type="ChEBI" id="CHEBI:78442"/>
        <dbReference type="ChEBI" id="CHEBI:78531"/>
        <dbReference type="ChEBI" id="CHEBI:78597"/>
        <dbReference type="ChEBI" id="CHEBI:83561"/>
        <dbReference type="EC" id="2.3.2.6"/>
    </reaction>
</comment>
<evidence type="ECO:0000256" key="1">
    <source>
        <dbReference type="ARBA" id="ARBA00004496"/>
    </source>
</evidence>
<evidence type="ECO:0000256" key="11">
    <source>
        <dbReference type="ARBA" id="ARBA00074372"/>
    </source>
</evidence>
<keyword evidence="4 15" id="KW-0012">Acyltransferase</keyword>
<comment type="caution">
    <text evidence="16">The sequence shown here is derived from an EMBL/GenBank/DDBJ whole genome shotgun (WGS) entry which is preliminary data.</text>
</comment>
<evidence type="ECO:0000256" key="10">
    <source>
        <dbReference type="ARBA" id="ARBA00066767"/>
    </source>
</evidence>
<evidence type="ECO:0000256" key="13">
    <source>
        <dbReference type="ARBA" id="ARBA00077165"/>
    </source>
</evidence>
<accession>A0A927C4F9</accession>
<evidence type="ECO:0000256" key="6">
    <source>
        <dbReference type="ARBA" id="ARBA00050652"/>
    </source>
</evidence>
<dbReference type="SUPFAM" id="SSF55729">
    <property type="entry name" value="Acyl-CoA N-acyltransferases (Nat)"/>
    <property type="match status" value="1"/>
</dbReference>
<evidence type="ECO:0000256" key="14">
    <source>
        <dbReference type="ARBA" id="ARBA00083640"/>
    </source>
</evidence>
<comment type="subcellular location">
    <subcellularLocation>
        <location evidence="1 15">Cytoplasm</location>
    </subcellularLocation>
</comment>
<evidence type="ECO:0000256" key="7">
    <source>
        <dbReference type="ARBA" id="ARBA00051538"/>
    </source>
</evidence>
<dbReference type="PANTHER" id="PTHR30098:SF2">
    <property type="entry name" value="LEUCYL_PHENYLALANYL-TRNA--PROTEIN TRANSFERASE"/>
    <property type="match status" value="1"/>
</dbReference>
<keyword evidence="2 15" id="KW-0963">Cytoplasm</keyword>
<evidence type="ECO:0000256" key="4">
    <source>
        <dbReference type="ARBA" id="ARBA00023315"/>
    </source>
</evidence>
<reference evidence="16" key="1">
    <citation type="submission" date="2020-09" db="EMBL/GenBank/DDBJ databases">
        <authorList>
            <person name="Yoon J.-W."/>
        </authorList>
    </citation>
    <scope>NUCLEOTIDE SEQUENCE</scope>
    <source>
        <strain evidence="16">KMU-158</strain>
    </source>
</reference>
<dbReference type="Gene3D" id="3.40.630.70">
    <property type="entry name" value="Leucyl/phenylalanyl-tRNA-protein transferase, C-terminal domain"/>
    <property type="match status" value="1"/>
</dbReference>
<proteinExistence type="inferred from homology"/>
<dbReference type="GO" id="GO:0008914">
    <property type="term" value="F:leucyl-tRNA--protein transferase activity"/>
    <property type="evidence" value="ECO:0007669"/>
    <property type="project" value="UniProtKB-UniRule"/>
</dbReference>
<evidence type="ECO:0000256" key="3">
    <source>
        <dbReference type="ARBA" id="ARBA00022679"/>
    </source>
</evidence>
<dbReference type="FunFam" id="3.40.630.70:FF:000001">
    <property type="entry name" value="Leucyl/phenylalanyl-tRNA--protein transferase"/>
    <property type="match status" value="1"/>
</dbReference>
<keyword evidence="3 15" id="KW-0808">Transferase</keyword>